<protein>
    <recommendedName>
        <fullName evidence="1">JmjC domain-containing protein</fullName>
    </recommendedName>
</protein>
<accession>A0ABV6PEI1</accession>
<evidence type="ECO:0000313" key="3">
    <source>
        <dbReference type="Proteomes" id="UP001589943"/>
    </source>
</evidence>
<evidence type="ECO:0000259" key="1">
    <source>
        <dbReference type="PROSITE" id="PS51184"/>
    </source>
</evidence>
<sequence length="321" mass="35494">MSALTTFSSLSSSQTGLIEPADRALFSDVNVRPFCYRHRLALELPLTLPDIAALNDRLPDGDAFKGWQNGVTQIEDGWRTRPSERLTLADTIAGIETNHSLVVLKHIEQDSVVGPALRNLLQEIFDYSSSRFRKDVVLGECLVFLNSPGRKTAYHFDLEASFLLQIAGTKTVHAWPCGDPQVVAESEVEAYCGAGNLSAAVYKPDLQKLAQTYLLEPGDGVHFPSLGPHWVQNGDTVSISINVNYDLRSLHGSLRPILALNHRLEKLGLRPRRPGASLLSDKAKATAWTVARNAKTLARRVIARRRNGEGYPVWMPEHRIG</sequence>
<dbReference type="Proteomes" id="UP001589943">
    <property type="component" value="Unassembled WGS sequence"/>
</dbReference>
<keyword evidence="3" id="KW-1185">Reference proteome</keyword>
<dbReference type="Gene3D" id="2.60.120.650">
    <property type="entry name" value="Cupin"/>
    <property type="match status" value="1"/>
</dbReference>
<evidence type="ECO:0000313" key="2">
    <source>
        <dbReference type="EMBL" id="MFC0588230.1"/>
    </source>
</evidence>
<proteinExistence type="predicted"/>
<name>A0ABV6PEI1_9SPHN</name>
<gene>
    <name evidence="2" type="ORF">ACFFF7_02260</name>
</gene>
<dbReference type="SUPFAM" id="SSF51197">
    <property type="entry name" value="Clavaminate synthase-like"/>
    <property type="match status" value="1"/>
</dbReference>
<dbReference type="InterPro" id="IPR003347">
    <property type="entry name" value="JmjC_dom"/>
</dbReference>
<organism evidence="2 3">
    <name type="scientific">Novosphingobium aquiterrae</name>
    <dbReference type="NCBI Taxonomy" id="624388"/>
    <lineage>
        <taxon>Bacteria</taxon>
        <taxon>Pseudomonadati</taxon>
        <taxon>Pseudomonadota</taxon>
        <taxon>Alphaproteobacteria</taxon>
        <taxon>Sphingomonadales</taxon>
        <taxon>Sphingomonadaceae</taxon>
        <taxon>Novosphingobium</taxon>
    </lineage>
</organism>
<dbReference type="PROSITE" id="PS51184">
    <property type="entry name" value="JMJC"/>
    <property type="match status" value="1"/>
</dbReference>
<reference evidence="2 3" key="1">
    <citation type="submission" date="2024-09" db="EMBL/GenBank/DDBJ databases">
        <authorList>
            <person name="Sun Q."/>
            <person name="Mori K."/>
        </authorList>
    </citation>
    <scope>NUCLEOTIDE SEQUENCE [LARGE SCALE GENOMIC DNA]</scope>
    <source>
        <strain evidence="2 3">NCAIM B.02537</strain>
    </source>
</reference>
<dbReference type="RefSeq" id="WP_379479737.1">
    <property type="nucleotide sequence ID" value="NZ_JBHLTL010000001.1"/>
</dbReference>
<dbReference type="EMBL" id="JBHLTL010000001">
    <property type="protein sequence ID" value="MFC0588230.1"/>
    <property type="molecule type" value="Genomic_DNA"/>
</dbReference>
<feature type="domain" description="JmjC" evidence="1">
    <location>
        <begin position="117"/>
        <end position="264"/>
    </location>
</feature>
<comment type="caution">
    <text evidence="2">The sequence shown here is derived from an EMBL/GenBank/DDBJ whole genome shotgun (WGS) entry which is preliminary data.</text>
</comment>